<evidence type="ECO:0000313" key="2">
    <source>
        <dbReference type="Proteomes" id="UP000318237"/>
    </source>
</evidence>
<name>A0A4Y5ZNE4_9ENTR</name>
<dbReference type="Proteomes" id="UP000318237">
    <property type="component" value="Chromosome"/>
</dbReference>
<protein>
    <submittedName>
        <fullName evidence="1">Uncharacterized protein</fullName>
    </submittedName>
</protein>
<dbReference type="EMBL" id="CP041054">
    <property type="protein sequence ID" value="QDE47222.1"/>
    <property type="molecule type" value="Genomic_DNA"/>
</dbReference>
<gene>
    <name evidence="1" type="ORF">EIN43_04810</name>
</gene>
<evidence type="ECO:0000313" key="1">
    <source>
        <dbReference type="EMBL" id="QDE47222.1"/>
    </source>
</evidence>
<reference evidence="1 2" key="1">
    <citation type="submission" date="2019-06" db="EMBL/GenBank/DDBJ databases">
        <title>Whole genome sequencing of XDR Enterobacter.</title>
        <authorList>
            <person name="Gnana Soundari P."/>
            <person name="Vijayakumar R."/>
            <person name="Krishnan P."/>
        </authorList>
    </citation>
    <scope>NUCLEOTIDE SEQUENCE [LARGE SCALE GENOMIC DNA]</scope>
    <source>
        <strain evidence="1 2">C126</strain>
    </source>
</reference>
<dbReference type="AlphaFoldDB" id="A0A4Y5ZNE4"/>
<accession>A0A4Y5ZNE4</accession>
<sequence>MTLPSLTSAGAIRTPAIWRTGITTTVRIIDRAGNVGSTTSQVVTVDTTPPDTVGTVVSYTTGRRTSGQLRRFGGNR</sequence>
<proteinExistence type="predicted"/>
<organism evidence="1 2">
    <name type="scientific">Enterobacter hormaechei</name>
    <dbReference type="NCBI Taxonomy" id="158836"/>
    <lineage>
        <taxon>Bacteria</taxon>
        <taxon>Pseudomonadati</taxon>
        <taxon>Pseudomonadota</taxon>
        <taxon>Gammaproteobacteria</taxon>
        <taxon>Enterobacterales</taxon>
        <taxon>Enterobacteriaceae</taxon>
        <taxon>Enterobacter</taxon>
        <taxon>Enterobacter cloacae complex</taxon>
    </lineage>
</organism>